<reference evidence="2" key="1">
    <citation type="submission" date="2020-02" db="EMBL/GenBank/DDBJ databases">
        <authorList>
            <person name="Meier V. D."/>
        </authorList>
    </citation>
    <scope>NUCLEOTIDE SEQUENCE</scope>
    <source>
        <strain evidence="2">AVDCRST_MAG66</strain>
    </source>
</reference>
<evidence type="ECO:0000256" key="1">
    <source>
        <dbReference type="SAM" id="MobiDB-lite"/>
    </source>
</evidence>
<proteinExistence type="predicted"/>
<protein>
    <submittedName>
        <fullName evidence="2">Uncharacterized protein</fullName>
    </submittedName>
</protein>
<feature type="region of interest" description="Disordered" evidence="1">
    <location>
        <begin position="1"/>
        <end position="56"/>
    </location>
</feature>
<evidence type="ECO:0000313" key="2">
    <source>
        <dbReference type="EMBL" id="CAA9423092.1"/>
    </source>
</evidence>
<gene>
    <name evidence="2" type="ORF">AVDCRST_MAG66-2771</name>
</gene>
<sequence>WTGRPRPTGWRPCRWPTAARRRGSTGSTAARSPGRCRCRGTGTRRRRRWPRGRRGG</sequence>
<feature type="compositionally biased region" description="Basic residues" evidence="1">
    <location>
        <begin position="34"/>
        <end position="56"/>
    </location>
</feature>
<feature type="non-terminal residue" evidence="2">
    <location>
        <position position="1"/>
    </location>
</feature>
<name>A0A6J4PSD0_9PSEU</name>
<feature type="non-terminal residue" evidence="2">
    <location>
        <position position="56"/>
    </location>
</feature>
<dbReference type="AlphaFoldDB" id="A0A6J4PSD0"/>
<accession>A0A6J4PSD0</accession>
<organism evidence="2">
    <name type="scientific">uncultured Pseudonocardia sp</name>
    <dbReference type="NCBI Taxonomy" id="211455"/>
    <lineage>
        <taxon>Bacteria</taxon>
        <taxon>Bacillati</taxon>
        <taxon>Actinomycetota</taxon>
        <taxon>Actinomycetes</taxon>
        <taxon>Pseudonocardiales</taxon>
        <taxon>Pseudonocardiaceae</taxon>
        <taxon>Pseudonocardia</taxon>
        <taxon>environmental samples</taxon>
    </lineage>
</organism>
<dbReference type="EMBL" id="CADCUS010000409">
    <property type="protein sequence ID" value="CAA9423092.1"/>
    <property type="molecule type" value="Genomic_DNA"/>
</dbReference>